<evidence type="ECO:0000256" key="1">
    <source>
        <dbReference type="ARBA" id="ARBA00022679"/>
    </source>
</evidence>
<dbReference type="InterPro" id="IPR013751">
    <property type="entry name" value="ACP_syn_III_N"/>
</dbReference>
<accession>A0A5J5K9F6</accession>
<dbReference type="InterPro" id="IPR013747">
    <property type="entry name" value="ACP_syn_III_C"/>
</dbReference>
<protein>
    <submittedName>
        <fullName evidence="5">3-oxoacyl-ACP synthase</fullName>
    </submittedName>
</protein>
<evidence type="ECO:0000256" key="2">
    <source>
        <dbReference type="ARBA" id="ARBA00023315"/>
    </source>
</evidence>
<dbReference type="GO" id="GO:0006633">
    <property type="term" value="P:fatty acid biosynthetic process"/>
    <property type="evidence" value="ECO:0007669"/>
    <property type="project" value="InterPro"/>
</dbReference>
<comment type="caution">
    <text evidence="5">The sequence shown here is derived from an EMBL/GenBank/DDBJ whole genome shotgun (WGS) entry which is preliminary data.</text>
</comment>
<evidence type="ECO:0000259" key="3">
    <source>
        <dbReference type="Pfam" id="PF08541"/>
    </source>
</evidence>
<dbReference type="Pfam" id="PF08541">
    <property type="entry name" value="ACP_syn_III_C"/>
    <property type="match status" value="1"/>
</dbReference>
<sequence>MTFGLIAFAAEVGEPVPVKDVVADYTEDVARVLAYGYDFVHRAAPGTGLTDLAVEAGGQALAAAGVAARDVDLLVLAITDIAEYLYWDAAAAVAHRLGLSWAEAVLVDQGCAGGVTAFDTLAGRFATHLSYDTALVIGANRTTEAYWNRLDTHSLLFSDGAAAAVASRNATSLRWRTSYAETDGRYADFFRMDDGGGANPFGPGTPPPKVRDAWQIMEHFQYDSDRMAAFADEINDRTARAVHRACKQAGITEDELAWLLLLNDNPRVIAAQADLIGVPTSRTNIRGARQHGHFGAADHLFELGNLHASGELGLGDYVALATNGRGMHWACTILWS</sequence>
<dbReference type="PANTHER" id="PTHR34069:SF2">
    <property type="entry name" value="BETA-KETOACYL-[ACYL-CARRIER-PROTEIN] SYNTHASE III"/>
    <property type="match status" value="1"/>
</dbReference>
<evidence type="ECO:0000259" key="4">
    <source>
        <dbReference type="Pfam" id="PF08545"/>
    </source>
</evidence>
<dbReference type="Gene3D" id="3.40.47.10">
    <property type="match status" value="2"/>
</dbReference>
<dbReference type="GO" id="GO:0044550">
    <property type="term" value="P:secondary metabolite biosynthetic process"/>
    <property type="evidence" value="ECO:0007669"/>
    <property type="project" value="TreeGrafter"/>
</dbReference>
<name>A0A5J5K9F6_9ACTN</name>
<dbReference type="EMBL" id="VYTZ01000001">
    <property type="protein sequence ID" value="KAA9381332.1"/>
    <property type="molecule type" value="Genomic_DNA"/>
</dbReference>
<keyword evidence="1" id="KW-0808">Transferase</keyword>
<evidence type="ECO:0000313" key="5">
    <source>
        <dbReference type="EMBL" id="KAA9381332.1"/>
    </source>
</evidence>
<dbReference type="Proteomes" id="UP000327011">
    <property type="component" value="Unassembled WGS sequence"/>
</dbReference>
<dbReference type="Pfam" id="PF08545">
    <property type="entry name" value="ACP_syn_III"/>
    <property type="match status" value="1"/>
</dbReference>
<keyword evidence="2" id="KW-0012">Acyltransferase</keyword>
<keyword evidence="6" id="KW-1185">Reference proteome</keyword>
<dbReference type="GO" id="GO:0004315">
    <property type="term" value="F:3-oxoacyl-[acyl-carrier-protein] synthase activity"/>
    <property type="evidence" value="ECO:0007669"/>
    <property type="project" value="InterPro"/>
</dbReference>
<dbReference type="PANTHER" id="PTHR34069">
    <property type="entry name" value="3-OXOACYL-[ACYL-CARRIER-PROTEIN] SYNTHASE 3"/>
    <property type="match status" value="1"/>
</dbReference>
<dbReference type="AlphaFoldDB" id="A0A5J5K9F6"/>
<gene>
    <name evidence="5" type="ORF">F5972_00280</name>
</gene>
<feature type="domain" description="Beta-ketoacyl-[acyl-carrier-protein] synthase III C-terminal" evidence="3">
    <location>
        <begin position="246"/>
        <end position="334"/>
    </location>
</feature>
<dbReference type="InterPro" id="IPR016039">
    <property type="entry name" value="Thiolase-like"/>
</dbReference>
<dbReference type="RefSeq" id="WP_150929914.1">
    <property type="nucleotide sequence ID" value="NZ_VYTZ01000001.1"/>
</dbReference>
<evidence type="ECO:0000313" key="6">
    <source>
        <dbReference type="Proteomes" id="UP000327011"/>
    </source>
</evidence>
<reference evidence="5 6" key="1">
    <citation type="submission" date="2019-09" db="EMBL/GenBank/DDBJ databases">
        <title>Screening of Novel Bioactive Compounds from Soil-Associated.</title>
        <authorList>
            <person name="Gong X."/>
        </authorList>
    </citation>
    <scope>NUCLEOTIDE SEQUENCE [LARGE SCALE GENOMIC DNA]</scope>
    <source>
        <strain evidence="5 6">Gxj-6</strain>
    </source>
</reference>
<organism evidence="5 6">
    <name type="scientific">Microbispora cellulosiformans</name>
    <dbReference type="NCBI Taxonomy" id="2614688"/>
    <lineage>
        <taxon>Bacteria</taxon>
        <taxon>Bacillati</taxon>
        <taxon>Actinomycetota</taxon>
        <taxon>Actinomycetes</taxon>
        <taxon>Streptosporangiales</taxon>
        <taxon>Streptosporangiaceae</taxon>
        <taxon>Microbispora</taxon>
    </lineage>
</organism>
<feature type="domain" description="Beta-ketoacyl-[acyl-carrier-protein] synthase III N-terminal" evidence="4">
    <location>
        <begin position="108"/>
        <end position="184"/>
    </location>
</feature>
<dbReference type="SUPFAM" id="SSF53901">
    <property type="entry name" value="Thiolase-like"/>
    <property type="match status" value="1"/>
</dbReference>
<proteinExistence type="predicted"/>